<comment type="subcellular location">
    <subcellularLocation>
        <location evidence="1">Spore core</location>
    </subcellularLocation>
</comment>
<reference evidence="4 5" key="1">
    <citation type="submission" date="2024-11" db="EMBL/GenBank/DDBJ databases">
        <authorList>
            <person name="Heng Y.C."/>
            <person name="Lim A.C.H."/>
            <person name="Lee J.K.Y."/>
            <person name="Kittelmann S."/>
        </authorList>
    </citation>
    <scope>NUCLEOTIDE SEQUENCE [LARGE SCALE GENOMIC DNA]</scope>
    <source>
        <strain evidence="4 5">WILCCON 0114</strain>
    </source>
</reference>
<accession>A0ABW8T971</accession>
<dbReference type="EMBL" id="JBJIAA010000001">
    <property type="protein sequence ID" value="MFL0248911.1"/>
    <property type="molecule type" value="Genomic_DNA"/>
</dbReference>
<evidence type="ECO:0000313" key="4">
    <source>
        <dbReference type="EMBL" id="MFL0248911.1"/>
    </source>
</evidence>
<name>A0ABW8T971_9CLOT</name>
<comment type="similarity">
    <text evidence="2">Belongs to the SspH family.</text>
</comment>
<dbReference type="RefSeq" id="WP_406785589.1">
    <property type="nucleotide sequence ID" value="NZ_JBJIAA010000001.1"/>
</dbReference>
<dbReference type="Pfam" id="PF08141">
    <property type="entry name" value="SspH"/>
    <property type="match status" value="1"/>
</dbReference>
<keyword evidence="5" id="KW-1185">Reference proteome</keyword>
<proteinExistence type="inferred from homology"/>
<evidence type="ECO:0000256" key="3">
    <source>
        <dbReference type="ARBA" id="ARBA00022969"/>
    </source>
</evidence>
<comment type="caution">
    <text evidence="4">The sequence shown here is derived from an EMBL/GenBank/DDBJ whole genome shotgun (WGS) entry which is preliminary data.</text>
</comment>
<sequence>MEKEEVKAILNSKGFIEVKYRNKPVYLEGIGTDQDGKILVKDLETNEKLYANIKELEYNPLGFGRQPM</sequence>
<gene>
    <name evidence="4" type="ORF">ACJDT4_00630</name>
</gene>
<evidence type="ECO:0000256" key="1">
    <source>
        <dbReference type="ARBA" id="ARBA00004288"/>
    </source>
</evidence>
<protein>
    <submittedName>
        <fullName evidence="4">Small, acid-soluble spore protein, H family</fullName>
    </submittedName>
</protein>
<evidence type="ECO:0000256" key="2">
    <source>
        <dbReference type="ARBA" id="ARBA00006573"/>
    </source>
</evidence>
<organism evidence="4 5">
    <name type="scientific">Clostridium neuense</name>
    <dbReference type="NCBI Taxonomy" id="1728934"/>
    <lineage>
        <taxon>Bacteria</taxon>
        <taxon>Bacillati</taxon>
        <taxon>Bacillota</taxon>
        <taxon>Clostridia</taxon>
        <taxon>Eubacteriales</taxon>
        <taxon>Clostridiaceae</taxon>
        <taxon>Clostridium</taxon>
    </lineage>
</organism>
<evidence type="ECO:0000313" key="5">
    <source>
        <dbReference type="Proteomes" id="UP001623592"/>
    </source>
</evidence>
<dbReference type="Proteomes" id="UP001623592">
    <property type="component" value="Unassembled WGS sequence"/>
</dbReference>
<keyword evidence="3" id="KW-0749">Sporulation</keyword>
<dbReference type="InterPro" id="IPR012610">
    <property type="entry name" value="SASP_SspH"/>
</dbReference>